<accession>A0A8S5T899</accession>
<name>A0A8S5T899_9CAUD</name>
<protein>
    <submittedName>
        <fullName evidence="1">Uncharacterized protein</fullName>
    </submittedName>
</protein>
<organism evidence="1">
    <name type="scientific">Caudovirales sp. ctIZM3</name>
    <dbReference type="NCBI Taxonomy" id="2827633"/>
    <lineage>
        <taxon>Viruses</taxon>
        <taxon>Duplodnaviria</taxon>
        <taxon>Heunggongvirae</taxon>
        <taxon>Uroviricota</taxon>
        <taxon>Caudoviricetes</taxon>
    </lineage>
</organism>
<proteinExistence type="predicted"/>
<reference evidence="1" key="1">
    <citation type="journal article" date="2021" name="Proc. Natl. Acad. Sci. U.S.A.">
        <title>A Catalog of Tens of Thousands of Viruses from Human Metagenomes Reveals Hidden Associations with Chronic Diseases.</title>
        <authorList>
            <person name="Tisza M.J."/>
            <person name="Buck C.B."/>
        </authorList>
    </citation>
    <scope>NUCLEOTIDE SEQUENCE</scope>
    <source>
        <strain evidence="1">CtIZM3</strain>
    </source>
</reference>
<sequence length="518" mass="59044">MPTIGDKLTAIYDIKNKIRDAIVNKGGALHEKSALSDYPQAIYDLPVVSAPEDTYNYHPNPAWWDIKTIIENDEVPEGYVAVAAFLLVDSPYKTSLDVFDAYKTSDGMFYSSEAEHIWDTTKDKDSGEGYKTRYVIAYVKKDSDRWLGKMLCATKWNKGIHYSVPVGCLGMVWNCPVFVALQTYNTQYLPVSSSTSTWYAPRIDFYTSNKSSSLSYSYYAMCICNYSWKTVQYIDVTNKGKLVIMDCLSAFTRSANYTISPALRYIAPLYELAVIYKDLLAEGISKMTAQYMSLYINSKFWSAVSETSDTPQSLKDMDGYKWAINVRNLELHVADTEIGAYTTTPTKKYATKAYIGGLYTCNPSNSYYYYASDSYSCNNGRKLTMVIEKNTIPLDKLNFYSITGWNNNIVLAEYTQRVFILYPYDSYKVNTEDNCTLGIIRWDIVNKTDTTPQVHLFPAYQLNGMPASQLNKFIVDYLQNRTGLELYQMYVTASQSEKLSSTTKRIIAQRNWTLVVFS</sequence>
<evidence type="ECO:0000313" key="1">
    <source>
        <dbReference type="EMBL" id="DAF59473.1"/>
    </source>
</evidence>
<dbReference type="EMBL" id="BK032770">
    <property type="protein sequence ID" value="DAF59473.1"/>
    <property type="molecule type" value="Genomic_DNA"/>
</dbReference>